<dbReference type="GO" id="GO:0016491">
    <property type="term" value="F:oxidoreductase activity"/>
    <property type="evidence" value="ECO:0007669"/>
    <property type="project" value="InterPro"/>
</dbReference>
<dbReference type="InterPro" id="IPR011032">
    <property type="entry name" value="GroES-like_sf"/>
</dbReference>
<dbReference type="AlphaFoldDB" id="A0A0A1VPX6"/>
<evidence type="ECO:0000313" key="2">
    <source>
        <dbReference type="EMBL" id="GAL91679.1"/>
    </source>
</evidence>
<evidence type="ECO:0000259" key="1">
    <source>
        <dbReference type="SMART" id="SM00829"/>
    </source>
</evidence>
<dbReference type="EMBL" id="BBPA01000009">
    <property type="protein sequence ID" value="GAL91679.1"/>
    <property type="molecule type" value="Genomic_DNA"/>
</dbReference>
<dbReference type="PANTHER" id="PTHR44013:SF1">
    <property type="entry name" value="ZINC-TYPE ALCOHOL DEHYDROGENASE-LIKE PROTEIN C16A3.02C"/>
    <property type="match status" value="1"/>
</dbReference>
<organism evidence="2 3">
    <name type="scientific">Microcystis aeruginosa NIES-44</name>
    <dbReference type="NCBI Taxonomy" id="449439"/>
    <lineage>
        <taxon>Bacteria</taxon>
        <taxon>Bacillati</taxon>
        <taxon>Cyanobacteriota</taxon>
        <taxon>Cyanophyceae</taxon>
        <taxon>Oscillatoriophycideae</taxon>
        <taxon>Chroococcales</taxon>
        <taxon>Microcystaceae</taxon>
        <taxon>Microcystis</taxon>
    </lineage>
</organism>
<dbReference type="Gene3D" id="3.90.180.10">
    <property type="entry name" value="Medium-chain alcohol dehydrogenases, catalytic domain"/>
    <property type="match status" value="1"/>
</dbReference>
<gene>
    <name evidence="2" type="ORF">N44_02392</name>
</gene>
<name>A0A0A1VPX6_MICAE</name>
<dbReference type="InterPro" id="IPR020843">
    <property type="entry name" value="ER"/>
</dbReference>
<dbReference type="PANTHER" id="PTHR44013">
    <property type="entry name" value="ZINC-TYPE ALCOHOL DEHYDROGENASE-LIKE PROTEIN C16A3.02C"/>
    <property type="match status" value="1"/>
</dbReference>
<dbReference type="InterPro" id="IPR052733">
    <property type="entry name" value="Chloroplast_QOR"/>
</dbReference>
<dbReference type="Pfam" id="PF13602">
    <property type="entry name" value="ADH_zinc_N_2"/>
    <property type="match status" value="1"/>
</dbReference>
<dbReference type="RefSeq" id="WP_045356894.1">
    <property type="nucleotide sequence ID" value="NZ_BBPA01000009.1"/>
</dbReference>
<dbReference type="InterPro" id="IPR013154">
    <property type="entry name" value="ADH-like_N"/>
</dbReference>
<reference evidence="3" key="1">
    <citation type="journal article" date="2015" name="Genome">
        <title>Whole Genome Sequence of the Non-Microcystin-Producing Microcystis aeruginosa Strain NIES-44.</title>
        <authorList>
            <person name="Okano K."/>
            <person name="Miyata N."/>
            <person name="Ozaki Y."/>
        </authorList>
    </citation>
    <scope>NUCLEOTIDE SEQUENCE [LARGE SCALE GENOMIC DNA]</scope>
    <source>
        <strain evidence="3">NIES-44</strain>
    </source>
</reference>
<accession>A0A0A1VPX6</accession>
<dbReference type="SUPFAM" id="SSF50129">
    <property type="entry name" value="GroES-like"/>
    <property type="match status" value="1"/>
</dbReference>
<dbReference type="Pfam" id="PF08240">
    <property type="entry name" value="ADH_N"/>
    <property type="match status" value="1"/>
</dbReference>
<feature type="domain" description="Enoyl reductase (ER)" evidence="1">
    <location>
        <begin position="10"/>
        <end position="311"/>
    </location>
</feature>
<dbReference type="CDD" id="cd08267">
    <property type="entry name" value="MDR1"/>
    <property type="match status" value="1"/>
</dbReference>
<sequence length="314" mass="34809">MKAIIINRYGDSNVLQYTDIEKPIPQGKEVLIKIMAAGINPIDWKIRRGMLKIATGNKFPLQLGFDYGGIIVEKGSQVEQFQIGDEVFGFLNQLPGRTYAEYAIIPASLLVKKPHNQSFIEAAATPLAASTALQVLRDFGNIQAGNRILVNGASGGVGSFAVQIGKIFSAQVDGVCSSKNIDYVTSLGADKVIDYTQEDWRKTEQKYDIIFDAVAKSSFWHCRQLLKPQGSYITTLPNPGIILLNYLGAWLPQKGKLIFFAQAQASDWQFLKEAIESGKLTVRIDRTYTFSQVVEAHNYSESERVRGKIVLIPD</sequence>
<dbReference type="Proteomes" id="UP000030321">
    <property type="component" value="Unassembled WGS sequence"/>
</dbReference>
<evidence type="ECO:0000313" key="3">
    <source>
        <dbReference type="Proteomes" id="UP000030321"/>
    </source>
</evidence>
<dbReference type="Gene3D" id="3.40.50.720">
    <property type="entry name" value="NAD(P)-binding Rossmann-like Domain"/>
    <property type="match status" value="1"/>
</dbReference>
<protein>
    <submittedName>
        <fullName evidence="2">Alcohol dehydrogenase GroES domain protein</fullName>
    </submittedName>
</protein>
<dbReference type="SMART" id="SM00829">
    <property type="entry name" value="PKS_ER"/>
    <property type="match status" value="1"/>
</dbReference>
<dbReference type="SUPFAM" id="SSF51735">
    <property type="entry name" value="NAD(P)-binding Rossmann-fold domains"/>
    <property type="match status" value="1"/>
</dbReference>
<dbReference type="InterPro" id="IPR036291">
    <property type="entry name" value="NAD(P)-bd_dom_sf"/>
</dbReference>
<comment type="caution">
    <text evidence="2">The sequence shown here is derived from an EMBL/GenBank/DDBJ whole genome shotgun (WGS) entry which is preliminary data.</text>
</comment>
<proteinExistence type="predicted"/>